<comment type="caution">
    <text evidence="1">The sequence shown here is derived from an EMBL/GenBank/DDBJ whole genome shotgun (WGS) entry which is preliminary data.</text>
</comment>
<accession>A0A367EBM4</accession>
<organism evidence="1 2">
    <name type="scientific">Streptomyces reniochalinae</name>
    <dbReference type="NCBI Taxonomy" id="2250578"/>
    <lineage>
        <taxon>Bacteria</taxon>
        <taxon>Bacillati</taxon>
        <taxon>Actinomycetota</taxon>
        <taxon>Actinomycetes</taxon>
        <taxon>Kitasatosporales</taxon>
        <taxon>Streptomycetaceae</taxon>
        <taxon>Streptomyces</taxon>
    </lineage>
</organism>
<protein>
    <submittedName>
        <fullName evidence="1">Uncharacterized protein</fullName>
    </submittedName>
</protein>
<reference evidence="1 2" key="1">
    <citation type="submission" date="2018-06" db="EMBL/GenBank/DDBJ databases">
        <title>Streptomyces reniochalinae sp. nov. and Streptomyces diacarnus sp. nov. from marine sponges.</title>
        <authorList>
            <person name="Li L."/>
        </authorList>
    </citation>
    <scope>NUCLEOTIDE SEQUENCE [LARGE SCALE GENOMIC DNA]</scope>
    <source>
        <strain evidence="1 2">LHW50302</strain>
    </source>
</reference>
<dbReference type="AlphaFoldDB" id="A0A367EBM4"/>
<evidence type="ECO:0000313" key="2">
    <source>
        <dbReference type="Proteomes" id="UP000253507"/>
    </source>
</evidence>
<dbReference type="EMBL" id="QOIM01000042">
    <property type="protein sequence ID" value="RCG15065.1"/>
    <property type="molecule type" value="Genomic_DNA"/>
</dbReference>
<dbReference type="Proteomes" id="UP000253507">
    <property type="component" value="Unassembled WGS sequence"/>
</dbReference>
<sequence>MLVEQPLTEDFQACGFGGLRQPLLFGSFYTAPCDGHGVIRYRETHTSGNLQTRVSADWLAKLGIHCVLRFPVQQHRIIGANTGSEVTKE</sequence>
<gene>
    <name evidence="1" type="ORF">DQ392_28950</name>
</gene>
<evidence type="ECO:0000313" key="1">
    <source>
        <dbReference type="EMBL" id="RCG15065.1"/>
    </source>
</evidence>
<name>A0A367EBM4_9ACTN</name>
<keyword evidence="2" id="KW-1185">Reference proteome</keyword>
<proteinExistence type="predicted"/>